<evidence type="ECO:0000313" key="1">
    <source>
        <dbReference type="EMBL" id="TKR73755.1"/>
    </source>
</evidence>
<keyword evidence="2" id="KW-1185">Reference proteome</keyword>
<dbReference type="Proteomes" id="UP000298663">
    <property type="component" value="Unassembled WGS sequence"/>
</dbReference>
<comment type="caution">
    <text evidence="1">The sequence shown here is derived from an EMBL/GenBank/DDBJ whole genome shotgun (WGS) entry which is preliminary data.</text>
</comment>
<accession>A0A4V6A135</accession>
<proteinExistence type="predicted"/>
<name>A0A4V6A135_STECR</name>
<organism evidence="1 2">
    <name type="scientific">Steinernema carpocapsae</name>
    <name type="common">Entomopathogenic nematode</name>
    <dbReference type="NCBI Taxonomy" id="34508"/>
    <lineage>
        <taxon>Eukaryota</taxon>
        <taxon>Metazoa</taxon>
        <taxon>Ecdysozoa</taxon>
        <taxon>Nematoda</taxon>
        <taxon>Chromadorea</taxon>
        <taxon>Rhabditida</taxon>
        <taxon>Tylenchina</taxon>
        <taxon>Panagrolaimomorpha</taxon>
        <taxon>Strongyloidoidea</taxon>
        <taxon>Steinernematidae</taxon>
        <taxon>Steinernema</taxon>
    </lineage>
</organism>
<protein>
    <submittedName>
        <fullName evidence="1">Uncharacterized protein</fullName>
    </submittedName>
</protein>
<dbReference type="EMBL" id="AZBU02000006">
    <property type="protein sequence ID" value="TKR73755.1"/>
    <property type="molecule type" value="Genomic_DNA"/>
</dbReference>
<evidence type="ECO:0000313" key="2">
    <source>
        <dbReference type="Proteomes" id="UP000298663"/>
    </source>
</evidence>
<gene>
    <name evidence="1" type="ORF">L596_021030</name>
</gene>
<dbReference type="AlphaFoldDB" id="A0A4V6A135"/>
<reference evidence="1 2" key="1">
    <citation type="journal article" date="2015" name="Genome Biol.">
        <title>Comparative genomics of Steinernema reveals deeply conserved gene regulatory networks.</title>
        <authorList>
            <person name="Dillman A.R."/>
            <person name="Macchietto M."/>
            <person name="Porter C.F."/>
            <person name="Rogers A."/>
            <person name="Williams B."/>
            <person name="Antoshechkin I."/>
            <person name="Lee M.M."/>
            <person name="Goodwin Z."/>
            <person name="Lu X."/>
            <person name="Lewis E.E."/>
            <person name="Goodrich-Blair H."/>
            <person name="Stock S.P."/>
            <person name="Adams B.J."/>
            <person name="Sternberg P.W."/>
            <person name="Mortazavi A."/>
        </authorList>
    </citation>
    <scope>NUCLEOTIDE SEQUENCE [LARGE SCALE GENOMIC DNA]</scope>
    <source>
        <strain evidence="1 2">ALL</strain>
    </source>
</reference>
<sequence>MHDDRVVVVLVCHNIGLPPCILQTRKRRNQQQFLIAFLRDGSQEYITPEISAMFDWFVFYNGNVPYSPCTPCSFKDLNSFICDLLTIVNSENILLLTFEKTLSYCVTRAIDKYCLRRL</sequence>
<reference evidence="1 2" key="2">
    <citation type="journal article" date="2019" name="G3 (Bethesda)">
        <title>Hybrid Assembly of the Genome of the Entomopathogenic Nematode Steinernema carpocapsae Identifies the X-Chromosome.</title>
        <authorList>
            <person name="Serra L."/>
            <person name="Macchietto M."/>
            <person name="Macias-Munoz A."/>
            <person name="McGill C.J."/>
            <person name="Rodriguez I.M."/>
            <person name="Rodriguez B."/>
            <person name="Murad R."/>
            <person name="Mortazavi A."/>
        </authorList>
    </citation>
    <scope>NUCLEOTIDE SEQUENCE [LARGE SCALE GENOMIC DNA]</scope>
    <source>
        <strain evidence="1 2">ALL</strain>
    </source>
</reference>
<dbReference type="OrthoDB" id="10420058at2759"/>